<dbReference type="EMBL" id="CAJOBR010063591">
    <property type="protein sequence ID" value="CAF5077727.1"/>
    <property type="molecule type" value="Genomic_DNA"/>
</dbReference>
<accession>A0A822DRF5</accession>
<dbReference type="PANTHER" id="PTHR33539:SF1">
    <property type="entry name" value="UPF0764 PROTEIN C16ORF89"/>
    <property type="match status" value="1"/>
</dbReference>
<protein>
    <submittedName>
        <fullName evidence="2">Uncharacterized protein</fullName>
    </submittedName>
</protein>
<dbReference type="InterPro" id="IPR031751">
    <property type="entry name" value="DUF4735"/>
</dbReference>
<dbReference type="PANTHER" id="PTHR33539">
    <property type="entry name" value="UPF0764 PROTEIN C16ORF89"/>
    <property type="match status" value="1"/>
</dbReference>
<evidence type="ECO:0000313" key="2">
    <source>
        <dbReference type="EMBL" id="CAF5078059.1"/>
    </source>
</evidence>
<dbReference type="GO" id="GO:0005829">
    <property type="term" value="C:cytosol"/>
    <property type="evidence" value="ECO:0007669"/>
    <property type="project" value="TreeGrafter"/>
</dbReference>
<dbReference type="GO" id="GO:0016020">
    <property type="term" value="C:membrane"/>
    <property type="evidence" value="ECO:0007669"/>
    <property type="project" value="TreeGrafter"/>
</dbReference>
<feature type="non-terminal residue" evidence="2">
    <location>
        <position position="62"/>
    </location>
</feature>
<sequence>MISRMLNESQTIASKTFPESDRDLFMEQIAFGGLLGWSEFFQENNWFNELMSWQHPNEGCFG</sequence>
<evidence type="ECO:0000313" key="3">
    <source>
        <dbReference type="Proteomes" id="UP000663848"/>
    </source>
</evidence>
<proteinExistence type="predicted"/>
<dbReference type="Proteomes" id="UP000663848">
    <property type="component" value="Unassembled WGS sequence"/>
</dbReference>
<gene>
    <name evidence="1" type="ORF">QYT958_LOCUS43704</name>
    <name evidence="2" type="ORF">QYT958_LOCUS43734</name>
</gene>
<dbReference type="AlphaFoldDB" id="A0A822DRF5"/>
<name>A0A822DRF5_9BILA</name>
<dbReference type="EMBL" id="CAJOBR010063747">
    <property type="protein sequence ID" value="CAF5078059.1"/>
    <property type="molecule type" value="Genomic_DNA"/>
</dbReference>
<dbReference type="Pfam" id="PF15882">
    <property type="entry name" value="DUF4735"/>
    <property type="match status" value="1"/>
</dbReference>
<evidence type="ECO:0000313" key="1">
    <source>
        <dbReference type="EMBL" id="CAF5077727.1"/>
    </source>
</evidence>
<organism evidence="2 3">
    <name type="scientific">Rotaria socialis</name>
    <dbReference type="NCBI Taxonomy" id="392032"/>
    <lineage>
        <taxon>Eukaryota</taxon>
        <taxon>Metazoa</taxon>
        <taxon>Spiralia</taxon>
        <taxon>Gnathifera</taxon>
        <taxon>Rotifera</taxon>
        <taxon>Eurotatoria</taxon>
        <taxon>Bdelloidea</taxon>
        <taxon>Philodinida</taxon>
        <taxon>Philodinidae</taxon>
        <taxon>Rotaria</taxon>
    </lineage>
</organism>
<comment type="caution">
    <text evidence="2">The sequence shown here is derived from an EMBL/GenBank/DDBJ whole genome shotgun (WGS) entry which is preliminary data.</text>
</comment>
<reference evidence="2" key="1">
    <citation type="submission" date="2021-02" db="EMBL/GenBank/DDBJ databases">
        <authorList>
            <person name="Nowell W R."/>
        </authorList>
    </citation>
    <scope>NUCLEOTIDE SEQUENCE</scope>
</reference>